<name>A0A0G1IYW6_9BACT</name>
<dbReference type="AlphaFoldDB" id="A0A0G1IYW6"/>
<protein>
    <submittedName>
        <fullName evidence="2">Uncharacterized protein</fullName>
    </submittedName>
</protein>
<evidence type="ECO:0000256" key="1">
    <source>
        <dbReference type="SAM" id="Phobius"/>
    </source>
</evidence>
<dbReference type="STRING" id="1618646.UW57_C0002G0058"/>
<proteinExistence type="predicted"/>
<dbReference type="EMBL" id="LCIV01000002">
    <property type="protein sequence ID" value="KKT64178.1"/>
    <property type="molecule type" value="Genomic_DNA"/>
</dbReference>
<keyword evidence="1" id="KW-0812">Transmembrane</keyword>
<evidence type="ECO:0000313" key="2">
    <source>
        <dbReference type="EMBL" id="KKT64178.1"/>
    </source>
</evidence>
<organism evidence="2 3">
    <name type="scientific">Candidatus Giovannonibacteria bacterium GW2011_GWA1_44_29</name>
    <dbReference type="NCBI Taxonomy" id="1618646"/>
    <lineage>
        <taxon>Bacteria</taxon>
        <taxon>Candidatus Giovannoniibacteriota</taxon>
    </lineage>
</organism>
<comment type="caution">
    <text evidence="2">The sequence shown here is derived from an EMBL/GenBank/DDBJ whole genome shotgun (WGS) entry which is preliminary data.</text>
</comment>
<keyword evidence="1" id="KW-0472">Membrane</keyword>
<sequence>MGIFNTKQSLEEMLEKINNSVPEMIRIGAVFINYKLQKELLDSQKEYNRKQLIWSRVLALATIALVLVTLFLVKLG</sequence>
<feature type="transmembrane region" description="Helical" evidence="1">
    <location>
        <begin position="53"/>
        <end position="73"/>
    </location>
</feature>
<accession>A0A0G1IYW6</accession>
<gene>
    <name evidence="2" type="ORF">UW57_C0002G0058</name>
</gene>
<evidence type="ECO:0000313" key="3">
    <source>
        <dbReference type="Proteomes" id="UP000034652"/>
    </source>
</evidence>
<keyword evidence="1" id="KW-1133">Transmembrane helix</keyword>
<dbReference type="Proteomes" id="UP000034652">
    <property type="component" value="Unassembled WGS sequence"/>
</dbReference>
<reference evidence="2 3" key="1">
    <citation type="journal article" date="2015" name="Nature">
        <title>rRNA introns, odd ribosomes, and small enigmatic genomes across a large radiation of phyla.</title>
        <authorList>
            <person name="Brown C.T."/>
            <person name="Hug L.A."/>
            <person name="Thomas B.C."/>
            <person name="Sharon I."/>
            <person name="Castelle C.J."/>
            <person name="Singh A."/>
            <person name="Wilkins M.J."/>
            <person name="Williams K.H."/>
            <person name="Banfield J.F."/>
        </authorList>
    </citation>
    <scope>NUCLEOTIDE SEQUENCE [LARGE SCALE GENOMIC DNA]</scope>
</reference>